<protein>
    <submittedName>
        <fullName evidence="8">Acetoacetate--CoA ligase</fullName>
    </submittedName>
</protein>
<keyword evidence="3" id="KW-0547">Nucleotide-binding</keyword>
<dbReference type="GO" id="GO:0030729">
    <property type="term" value="F:acetoacetate-CoA ligase activity"/>
    <property type="evidence" value="ECO:0007669"/>
    <property type="project" value="InterPro"/>
</dbReference>
<dbReference type="InterPro" id="IPR025110">
    <property type="entry name" value="AMP-bd_C"/>
</dbReference>
<feature type="domain" description="Acetyl-coenzyme A synthetase N-terminal" evidence="7">
    <location>
        <begin position="25"/>
        <end position="81"/>
    </location>
</feature>
<dbReference type="InterPro" id="IPR045851">
    <property type="entry name" value="AMP-bd_C_sf"/>
</dbReference>
<organism evidence="8 9">
    <name type="scientific">Roseateles chitinivorans</name>
    <dbReference type="NCBI Taxonomy" id="2917965"/>
    <lineage>
        <taxon>Bacteria</taxon>
        <taxon>Pseudomonadati</taxon>
        <taxon>Pseudomonadota</taxon>
        <taxon>Betaproteobacteria</taxon>
        <taxon>Burkholderiales</taxon>
        <taxon>Sphaerotilaceae</taxon>
        <taxon>Roseateles</taxon>
    </lineage>
</organism>
<evidence type="ECO:0000256" key="2">
    <source>
        <dbReference type="ARBA" id="ARBA00022598"/>
    </source>
</evidence>
<dbReference type="RefSeq" id="WP_099859936.1">
    <property type="nucleotide sequence ID" value="NZ_PEOG01000007.1"/>
</dbReference>
<dbReference type="NCBIfam" id="TIGR01217">
    <property type="entry name" value="ac_ac_CoA_syn"/>
    <property type="match status" value="1"/>
</dbReference>
<evidence type="ECO:0000259" key="6">
    <source>
        <dbReference type="Pfam" id="PF13193"/>
    </source>
</evidence>
<dbReference type="GO" id="GO:0005524">
    <property type="term" value="F:ATP binding"/>
    <property type="evidence" value="ECO:0007669"/>
    <property type="project" value="UniProtKB-KW"/>
</dbReference>
<dbReference type="Pfam" id="PF13193">
    <property type="entry name" value="AMP-binding_C"/>
    <property type="match status" value="1"/>
</dbReference>
<dbReference type="Gene3D" id="3.40.50.12780">
    <property type="entry name" value="N-terminal domain of ligase-like"/>
    <property type="match status" value="1"/>
</dbReference>
<dbReference type="InterPro" id="IPR005914">
    <property type="entry name" value="Acac_CoA_synth"/>
</dbReference>
<dbReference type="OrthoDB" id="9766486at2"/>
<dbReference type="PANTHER" id="PTHR42921">
    <property type="entry name" value="ACETOACETYL-COA SYNTHETASE"/>
    <property type="match status" value="1"/>
</dbReference>
<reference evidence="8 9" key="1">
    <citation type="submission" date="2017-11" db="EMBL/GenBank/DDBJ databases">
        <title>Draft genome sequence of Mitsuaria sp. HWN-4.</title>
        <authorList>
            <person name="Gundlapally S.R."/>
        </authorList>
    </citation>
    <scope>NUCLEOTIDE SEQUENCE [LARGE SCALE GENOMIC DNA]</scope>
    <source>
        <strain evidence="8 9">HWN-4</strain>
    </source>
</reference>
<keyword evidence="4" id="KW-0067">ATP-binding</keyword>
<evidence type="ECO:0000313" key="9">
    <source>
        <dbReference type="Proteomes" id="UP000231501"/>
    </source>
</evidence>
<dbReference type="Pfam" id="PF16177">
    <property type="entry name" value="ACAS_N"/>
    <property type="match status" value="1"/>
</dbReference>
<keyword evidence="9" id="KW-1185">Reference proteome</keyword>
<dbReference type="SUPFAM" id="SSF56801">
    <property type="entry name" value="Acetyl-CoA synthetase-like"/>
    <property type="match status" value="1"/>
</dbReference>
<dbReference type="InterPro" id="IPR042099">
    <property type="entry name" value="ANL_N_sf"/>
</dbReference>
<comment type="caution">
    <text evidence="8">The sequence shown here is derived from an EMBL/GenBank/DDBJ whole genome shotgun (WGS) entry which is preliminary data.</text>
</comment>
<dbReference type="NCBIfam" id="NF002937">
    <property type="entry name" value="PRK03584.1"/>
    <property type="match status" value="1"/>
</dbReference>
<feature type="domain" description="AMP-binding enzyme C-terminal" evidence="6">
    <location>
        <begin position="565"/>
        <end position="639"/>
    </location>
</feature>
<gene>
    <name evidence="8" type="ORF">CS062_02775</name>
</gene>
<dbReference type="InterPro" id="IPR000873">
    <property type="entry name" value="AMP-dep_synth/lig_dom"/>
</dbReference>
<dbReference type="PROSITE" id="PS00455">
    <property type="entry name" value="AMP_BINDING"/>
    <property type="match status" value="1"/>
</dbReference>
<dbReference type="Proteomes" id="UP000231501">
    <property type="component" value="Unassembled WGS sequence"/>
</dbReference>
<dbReference type="PANTHER" id="PTHR42921:SF1">
    <property type="entry name" value="ACETOACETYL-COA SYNTHETASE"/>
    <property type="match status" value="1"/>
</dbReference>
<accession>A0A2G9CGS8</accession>
<evidence type="ECO:0000313" key="8">
    <source>
        <dbReference type="EMBL" id="PIM54824.1"/>
    </source>
</evidence>
<evidence type="ECO:0000256" key="1">
    <source>
        <dbReference type="ARBA" id="ARBA00006432"/>
    </source>
</evidence>
<dbReference type="EMBL" id="PEOG01000007">
    <property type="protein sequence ID" value="PIM54824.1"/>
    <property type="molecule type" value="Genomic_DNA"/>
</dbReference>
<name>A0A2G9CGS8_9BURK</name>
<evidence type="ECO:0000256" key="4">
    <source>
        <dbReference type="ARBA" id="ARBA00022840"/>
    </source>
</evidence>
<dbReference type="GO" id="GO:0006629">
    <property type="term" value="P:lipid metabolic process"/>
    <property type="evidence" value="ECO:0007669"/>
    <property type="project" value="InterPro"/>
</dbReference>
<sequence length="680" mass="74521">MVPTPQIDHYRRFLREQRGLVFDDYASLWNWSVTELDAFWRSIWDHFDLRSATPFEAALCEERMPGAVWFRGATLNIAEQALRHVDAADAAGHPAIVHADEAMLARGELGELSWPELQRQVGAMAAALHELGVRRGDRVVAYLPNVPATAVAFLAVASLGAIWSVCSPDMGPVAVLDRFRQIEPRVLIAADGVRYAGQEIDRMGMLAQLLDELSTVGDVVLLANLDPQVDPAPLARAAGTGSPARRAHRWDRLIAHPVSRAPEPVPFDHPLWIVYSSGTTGLPKPIVHGHGGVLLEMLKGSIHNNVGATADTGDRFHWYSSTGWIMWNCQVGALMGGTTICLFDGSPAGPKDAPDWSTLWRFVALSKATFFGAGAAFYASCLKAGVEPMAQGDLSRLRAIGSTGSPLADESYDWIWAHCPKPDGRPIWICIISGGTDFAGAFLTGLITEPLVRGQMQVRSLGAAVHAFSEADAQGQGRALIDEVGELVCTRPMPSMPLYFWGDRDHERYLASYFDMYRGPRGEGIWRHGDWLRITPSGGGIIYGRSDATINRHGIRMGTAELYRAVETHPEVLDSLVVDLEYLGRPSCLLLFVQLRDGVTLETGLEQRLRASIRKALSARHVPDEIHQVPAIPRTLSGKKMELPIKKLLLGAAAEQVMKRDAMANADAVAWYQAFARGRE</sequence>
<dbReference type="AlphaFoldDB" id="A0A2G9CGS8"/>
<proteinExistence type="inferred from homology"/>
<evidence type="ECO:0000259" key="5">
    <source>
        <dbReference type="Pfam" id="PF00501"/>
    </source>
</evidence>
<comment type="similarity">
    <text evidence="1">Belongs to the ATP-dependent AMP-binding enzyme family.</text>
</comment>
<dbReference type="InterPro" id="IPR020845">
    <property type="entry name" value="AMP-binding_CS"/>
</dbReference>
<evidence type="ECO:0000256" key="3">
    <source>
        <dbReference type="ARBA" id="ARBA00022741"/>
    </source>
</evidence>
<dbReference type="Pfam" id="PF00501">
    <property type="entry name" value="AMP-binding"/>
    <property type="match status" value="1"/>
</dbReference>
<evidence type="ECO:0000259" key="7">
    <source>
        <dbReference type="Pfam" id="PF16177"/>
    </source>
</evidence>
<dbReference type="InterPro" id="IPR032387">
    <property type="entry name" value="ACAS_N"/>
</dbReference>
<dbReference type="Gene3D" id="3.30.300.30">
    <property type="match status" value="1"/>
</dbReference>
<feature type="domain" description="AMP-dependent synthetase/ligase" evidence="5">
    <location>
        <begin position="95"/>
        <end position="421"/>
    </location>
</feature>
<keyword evidence="2 8" id="KW-0436">Ligase</keyword>